<keyword evidence="3" id="KW-1185">Reference proteome</keyword>
<dbReference type="InterPro" id="IPR038740">
    <property type="entry name" value="BioF2-like_GNAT_dom"/>
</dbReference>
<feature type="domain" description="N-acetyltransferase" evidence="1">
    <location>
        <begin position="169"/>
        <end position="325"/>
    </location>
</feature>
<evidence type="ECO:0000313" key="2">
    <source>
        <dbReference type="EMBL" id="MEE6259048.1"/>
    </source>
</evidence>
<sequence length="353" mass="38766">MTVGLAVRDSGPETIALDLAYPDVYFTPGYGGAAAVPEQGEWRLAHRGDDFLVPYVVRRLADGTADAVSPYGYSGLHVRAGRHGTELARFWADAVDAWRAQRLVTLFLRFSPLDPTSVQRAHELPGVRLTRLSDTITVPVERGPAAVWAAMEGRSRTAVRKARNVGQTATLRPATAEDVTPGSPFRQRYAETMARVGGAPGYLFPDGYYHRLVDGVGPNLHLVEVRDADGTVVASALLFRHRQRVHYHLAGSDPRGARNGANNLLLWTVLEWAAETGCLLVHLGGGLRPDDNLFQFKRSFGGTRTPFWVGAVVVDPDRYTALTADRARDLHRSVEDLESSGFFPAYRIGRNRP</sequence>
<gene>
    <name evidence="2" type="ORF">V1633_11170</name>
</gene>
<reference evidence="2 3" key="1">
    <citation type="submission" date="2024-01" db="EMBL/GenBank/DDBJ databases">
        <title>Genome insights into Plantactinospora sonchi sp. nov.</title>
        <authorList>
            <person name="Wang L."/>
        </authorList>
    </citation>
    <scope>NUCLEOTIDE SEQUENCE [LARGE SCALE GENOMIC DNA]</scope>
    <source>
        <strain evidence="2 3">NEAU-QY2</strain>
    </source>
</reference>
<dbReference type="Gene3D" id="3.40.630.30">
    <property type="match status" value="1"/>
</dbReference>
<keyword evidence="2" id="KW-0012">Acyltransferase</keyword>
<comment type="caution">
    <text evidence="2">The sequence shown here is derived from an EMBL/GenBank/DDBJ whole genome shotgun (WGS) entry which is preliminary data.</text>
</comment>
<dbReference type="InterPro" id="IPR016181">
    <property type="entry name" value="Acyl_CoA_acyltransferase"/>
</dbReference>
<organism evidence="2 3">
    <name type="scientific">Plantactinospora sonchi</name>
    <dbReference type="NCBI Taxonomy" id="1544735"/>
    <lineage>
        <taxon>Bacteria</taxon>
        <taxon>Bacillati</taxon>
        <taxon>Actinomycetota</taxon>
        <taxon>Actinomycetes</taxon>
        <taxon>Micromonosporales</taxon>
        <taxon>Micromonosporaceae</taxon>
        <taxon>Plantactinospora</taxon>
    </lineage>
</organism>
<dbReference type="PROSITE" id="PS51186">
    <property type="entry name" value="GNAT"/>
    <property type="match status" value="1"/>
</dbReference>
<evidence type="ECO:0000313" key="3">
    <source>
        <dbReference type="Proteomes" id="UP001332243"/>
    </source>
</evidence>
<dbReference type="SUPFAM" id="SSF55729">
    <property type="entry name" value="Acyl-CoA N-acyltransferases (Nat)"/>
    <property type="match status" value="1"/>
</dbReference>
<proteinExistence type="predicted"/>
<dbReference type="EMBL" id="JAZGQK010000007">
    <property type="protein sequence ID" value="MEE6259048.1"/>
    <property type="molecule type" value="Genomic_DNA"/>
</dbReference>
<evidence type="ECO:0000259" key="1">
    <source>
        <dbReference type="PROSITE" id="PS51186"/>
    </source>
</evidence>
<dbReference type="InterPro" id="IPR000182">
    <property type="entry name" value="GNAT_dom"/>
</dbReference>
<dbReference type="EC" id="2.3.1.-" evidence="2"/>
<name>A0ABU7RRB7_9ACTN</name>
<dbReference type="Proteomes" id="UP001332243">
    <property type="component" value="Unassembled WGS sequence"/>
</dbReference>
<dbReference type="GO" id="GO:0016746">
    <property type="term" value="F:acyltransferase activity"/>
    <property type="evidence" value="ECO:0007669"/>
    <property type="project" value="UniProtKB-KW"/>
</dbReference>
<keyword evidence="2" id="KW-0808">Transferase</keyword>
<protein>
    <submittedName>
        <fullName evidence="2">GNAT family N-acetyltransferase</fullName>
        <ecNumber evidence="2">2.3.1.-</ecNumber>
    </submittedName>
</protein>
<accession>A0ABU7RRB7</accession>
<dbReference type="RefSeq" id="WP_331214158.1">
    <property type="nucleotide sequence ID" value="NZ_JAZGQK010000007.1"/>
</dbReference>
<dbReference type="Pfam" id="PF13480">
    <property type="entry name" value="Acetyltransf_6"/>
    <property type="match status" value="1"/>
</dbReference>